<dbReference type="Proteomes" id="UP001156670">
    <property type="component" value="Unassembled WGS sequence"/>
</dbReference>
<feature type="region of interest" description="Disordered" evidence="1">
    <location>
        <begin position="1"/>
        <end position="48"/>
    </location>
</feature>
<evidence type="ECO:0000256" key="1">
    <source>
        <dbReference type="SAM" id="MobiDB-lite"/>
    </source>
</evidence>
<name>A0ABQ5XKS3_9GAMM</name>
<dbReference type="EMBL" id="BSOB01000008">
    <property type="protein sequence ID" value="GLQ91977.1"/>
    <property type="molecule type" value="Genomic_DNA"/>
</dbReference>
<sequence>MGKPHTLNGDRDVDSMPVNPATNEGSNGGQLPLWRQEGLPQRRNGPRNPHIWYQRHLTEVEGLRSFHYVIEKQWVS</sequence>
<keyword evidence="3" id="KW-1185">Reference proteome</keyword>
<evidence type="ECO:0000313" key="2">
    <source>
        <dbReference type="EMBL" id="GLQ91977.1"/>
    </source>
</evidence>
<protein>
    <submittedName>
        <fullName evidence="2">Uncharacterized protein</fullName>
    </submittedName>
</protein>
<accession>A0ABQ5XKS3</accession>
<reference evidence="3" key="1">
    <citation type="journal article" date="2019" name="Int. J. Syst. Evol. Microbiol.">
        <title>The Global Catalogue of Microorganisms (GCM) 10K type strain sequencing project: providing services to taxonomists for standard genome sequencing and annotation.</title>
        <authorList>
            <consortium name="The Broad Institute Genomics Platform"/>
            <consortium name="The Broad Institute Genome Sequencing Center for Infectious Disease"/>
            <person name="Wu L."/>
            <person name="Ma J."/>
        </authorList>
    </citation>
    <scope>NUCLEOTIDE SEQUENCE [LARGE SCALE GENOMIC DNA]</scope>
    <source>
        <strain evidence="3">NBRC 111980</strain>
    </source>
</reference>
<comment type="caution">
    <text evidence="2">The sequence shown here is derived from an EMBL/GenBank/DDBJ whole genome shotgun (WGS) entry which is preliminary data.</text>
</comment>
<evidence type="ECO:0000313" key="3">
    <source>
        <dbReference type="Proteomes" id="UP001156670"/>
    </source>
</evidence>
<proteinExistence type="predicted"/>
<gene>
    <name evidence="2" type="ORF">GCM10007901_09280</name>
</gene>
<organism evidence="2 3">
    <name type="scientific">Dyella acidisoli</name>
    <dbReference type="NCBI Taxonomy" id="1867834"/>
    <lineage>
        <taxon>Bacteria</taxon>
        <taxon>Pseudomonadati</taxon>
        <taxon>Pseudomonadota</taxon>
        <taxon>Gammaproteobacteria</taxon>
        <taxon>Lysobacterales</taxon>
        <taxon>Rhodanobacteraceae</taxon>
        <taxon>Dyella</taxon>
    </lineage>
</organism>